<gene>
    <name evidence="4" type="ORF">AACH10_20875</name>
</gene>
<dbReference type="PROSITE" id="PS51123">
    <property type="entry name" value="OMPA_2"/>
    <property type="match status" value="1"/>
</dbReference>
<name>A0ABU9CQ55_9BURK</name>
<dbReference type="Gene3D" id="3.30.1330.60">
    <property type="entry name" value="OmpA-like domain"/>
    <property type="match status" value="1"/>
</dbReference>
<keyword evidence="2" id="KW-0732">Signal</keyword>
<proteinExistence type="predicted"/>
<dbReference type="SUPFAM" id="SSF103088">
    <property type="entry name" value="OmpA-like"/>
    <property type="match status" value="1"/>
</dbReference>
<keyword evidence="1" id="KW-0472">Membrane</keyword>
<dbReference type="Proteomes" id="UP001365405">
    <property type="component" value="Unassembled WGS sequence"/>
</dbReference>
<evidence type="ECO:0000313" key="4">
    <source>
        <dbReference type="EMBL" id="MEK8052717.1"/>
    </source>
</evidence>
<sequence length="278" mass="29492">MRRQAAWGVLPTVAVAALLMALGSTPGRAQTAPPAAPGSAGAVPLRFVACPVYRDTVNARKSGCWLVTDPATGLRYDLQQAPTKPQLGQAVLVEAAVPATPQADVCGGIVLAPVRASVLAEACPATVIPAEGYPGKMFVLPGSVMTPNHLPQPQPQPPYVTQRFTIEFDFNDDYLRYQHAEVLLQAAVRLATRGRATRIHVTGHATTASATVSGRTLTEEPTLARARAEMVAEALVRLGWPRDQMVVRWGDNATPSADASPALAEASRRRVEVEVVVP</sequence>
<dbReference type="InterPro" id="IPR006665">
    <property type="entry name" value="OmpA-like"/>
</dbReference>
<dbReference type="Pfam" id="PF00691">
    <property type="entry name" value="OmpA"/>
    <property type="match status" value="1"/>
</dbReference>
<evidence type="ECO:0000313" key="5">
    <source>
        <dbReference type="Proteomes" id="UP001365405"/>
    </source>
</evidence>
<protein>
    <submittedName>
        <fullName evidence="4">OmpA family protein</fullName>
    </submittedName>
</protein>
<accession>A0ABU9CQ55</accession>
<evidence type="ECO:0000259" key="3">
    <source>
        <dbReference type="PROSITE" id="PS51123"/>
    </source>
</evidence>
<keyword evidence="5" id="KW-1185">Reference proteome</keyword>
<evidence type="ECO:0000256" key="2">
    <source>
        <dbReference type="SAM" id="SignalP"/>
    </source>
</evidence>
<dbReference type="RefSeq" id="WP_341412439.1">
    <property type="nucleotide sequence ID" value="NZ_JBBUTH010000010.1"/>
</dbReference>
<feature type="chain" id="PRO_5047457051" evidence="2">
    <location>
        <begin position="30"/>
        <end position="278"/>
    </location>
</feature>
<feature type="domain" description="OmpA-like" evidence="3">
    <location>
        <begin position="160"/>
        <end position="278"/>
    </location>
</feature>
<evidence type="ECO:0000256" key="1">
    <source>
        <dbReference type="PROSITE-ProRule" id="PRU00473"/>
    </source>
</evidence>
<reference evidence="4 5" key="1">
    <citation type="submission" date="2024-04" db="EMBL/GenBank/DDBJ databases">
        <title>Novel species of the genus Ideonella isolated from streams.</title>
        <authorList>
            <person name="Lu H."/>
        </authorList>
    </citation>
    <scope>NUCLEOTIDE SEQUENCE [LARGE SCALE GENOMIC DNA]</scope>
    <source>
        <strain evidence="4 5">DXS22W</strain>
    </source>
</reference>
<comment type="caution">
    <text evidence="4">The sequence shown here is derived from an EMBL/GenBank/DDBJ whole genome shotgun (WGS) entry which is preliminary data.</text>
</comment>
<feature type="signal peptide" evidence="2">
    <location>
        <begin position="1"/>
        <end position="29"/>
    </location>
</feature>
<dbReference type="InterPro" id="IPR036737">
    <property type="entry name" value="OmpA-like_sf"/>
</dbReference>
<organism evidence="4 5">
    <name type="scientific">Pseudaquabacterium inlustre</name>
    <dbReference type="NCBI Taxonomy" id="2984192"/>
    <lineage>
        <taxon>Bacteria</taxon>
        <taxon>Pseudomonadati</taxon>
        <taxon>Pseudomonadota</taxon>
        <taxon>Betaproteobacteria</taxon>
        <taxon>Burkholderiales</taxon>
        <taxon>Sphaerotilaceae</taxon>
        <taxon>Pseudaquabacterium</taxon>
    </lineage>
</organism>
<dbReference type="EMBL" id="JBBUTH010000010">
    <property type="protein sequence ID" value="MEK8052717.1"/>
    <property type="molecule type" value="Genomic_DNA"/>
</dbReference>